<dbReference type="EMBL" id="CP000482">
    <property type="protein sequence ID" value="ABK98953.1"/>
    <property type="molecule type" value="Genomic_DNA"/>
</dbReference>
<keyword evidence="1" id="KW-0238">DNA-binding</keyword>
<evidence type="ECO:0000256" key="2">
    <source>
        <dbReference type="ARBA" id="ARBA00023172"/>
    </source>
</evidence>
<evidence type="ECO:0000313" key="4">
    <source>
        <dbReference type="EMBL" id="ABK98953.1"/>
    </source>
</evidence>
<protein>
    <recommendedName>
        <fullName evidence="3">Tyr recombinase domain-containing protein</fullName>
    </recommendedName>
</protein>
<dbReference type="InterPro" id="IPR002104">
    <property type="entry name" value="Integrase_catalytic"/>
</dbReference>
<dbReference type="OrthoDB" id="9784724at2"/>
<gene>
    <name evidence="4" type="ordered locus">Ppro_1333</name>
</gene>
<name>A1ANN3_PELPD</name>
<dbReference type="InterPro" id="IPR010998">
    <property type="entry name" value="Integrase_recombinase_N"/>
</dbReference>
<dbReference type="RefSeq" id="WP_011735246.1">
    <property type="nucleotide sequence ID" value="NC_008609.1"/>
</dbReference>
<dbReference type="InterPro" id="IPR011010">
    <property type="entry name" value="DNA_brk_join_enz"/>
</dbReference>
<keyword evidence="2" id="KW-0233">DNA recombination</keyword>
<dbReference type="SUPFAM" id="SSF56349">
    <property type="entry name" value="DNA breaking-rejoining enzymes"/>
    <property type="match status" value="1"/>
</dbReference>
<dbReference type="PROSITE" id="PS51898">
    <property type="entry name" value="TYR_RECOMBINASE"/>
    <property type="match status" value="1"/>
</dbReference>
<dbReference type="HOGENOM" id="CLU_022238_0_0_7"/>
<dbReference type="Gene3D" id="1.10.150.130">
    <property type="match status" value="1"/>
</dbReference>
<organism evidence="4 5">
    <name type="scientific">Pelobacter propionicus (strain DSM 2379 / NBRC 103807 / OttBd1)</name>
    <dbReference type="NCBI Taxonomy" id="338966"/>
    <lineage>
        <taxon>Bacteria</taxon>
        <taxon>Pseudomonadati</taxon>
        <taxon>Thermodesulfobacteriota</taxon>
        <taxon>Desulfuromonadia</taxon>
        <taxon>Desulfuromonadales</taxon>
        <taxon>Desulfuromonadaceae</taxon>
        <taxon>Pelobacter</taxon>
    </lineage>
</organism>
<evidence type="ECO:0000313" key="5">
    <source>
        <dbReference type="Proteomes" id="UP000006732"/>
    </source>
</evidence>
<evidence type="ECO:0000256" key="1">
    <source>
        <dbReference type="ARBA" id="ARBA00023125"/>
    </source>
</evidence>
<feature type="domain" description="Tyr recombinase" evidence="3">
    <location>
        <begin position="234"/>
        <end position="381"/>
    </location>
</feature>
<dbReference type="Pfam" id="PF20172">
    <property type="entry name" value="DUF6538"/>
    <property type="match status" value="1"/>
</dbReference>
<dbReference type="eggNOG" id="COG0582">
    <property type="taxonomic scope" value="Bacteria"/>
</dbReference>
<dbReference type="CDD" id="cd01184">
    <property type="entry name" value="INT_C_like_1"/>
    <property type="match status" value="1"/>
</dbReference>
<reference evidence="4 5" key="1">
    <citation type="submission" date="2006-10" db="EMBL/GenBank/DDBJ databases">
        <title>Complete sequence of chromosome of Pelobacter propionicus DSM 2379.</title>
        <authorList>
            <consortium name="US DOE Joint Genome Institute"/>
            <person name="Copeland A."/>
            <person name="Lucas S."/>
            <person name="Lapidus A."/>
            <person name="Barry K."/>
            <person name="Detter J.C."/>
            <person name="Glavina del Rio T."/>
            <person name="Hammon N."/>
            <person name="Israni S."/>
            <person name="Dalin E."/>
            <person name="Tice H."/>
            <person name="Pitluck S."/>
            <person name="Saunders E."/>
            <person name="Brettin T."/>
            <person name="Bruce D."/>
            <person name="Han C."/>
            <person name="Tapia R."/>
            <person name="Schmutz J."/>
            <person name="Larimer F."/>
            <person name="Land M."/>
            <person name="Hauser L."/>
            <person name="Kyrpides N."/>
            <person name="Kim E."/>
            <person name="Lovley D."/>
            <person name="Richardson P."/>
        </authorList>
    </citation>
    <scope>NUCLEOTIDE SEQUENCE [LARGE SCALE GENOMIC DNA]</scope>
    <source>
        <strain evidence="5">DSM 2379 / NBRC 103807 / OttBd1</strain>
    </source>
</reference>
<dbReference type="GO" id="GO:0015074">
    <property type="term" value="P:DNA integration"/>
    <property type="evidence" value="ECO:0007669"/>
    <property type="project" value="InterPro"/>
</dbReference>
<dbReference type="KEGG" id="ppd:Ppro_1333"/>
<dbReference type="Proteomes" id="UP000006732">
    <property type="component" value="Chromosome"/>
</dbReference>
<dbReference type="GO" id="GO:0006310">
    <property type="term" value="P:DNA recombination"/>
    <property type="evidence" value="ECO:0007669"/>
    <property type="project" value="UniProtKB-KW"/>
</dbReference>
<proteinExistence type="predicted"/>
<evidence type="ECO:0000259" key="3">
    <source>
        <dbReference type="PROSITE" id="PS51898"/>
    </source>
</evidence>
<sequence length="381" mass="43388">MSKHLFTRNGRYYFRQWFPLDLRPLFGNKTDIAKSLKTSNKKEALALAGGLQQKFSVAFTLIRTGLLSPEMLDGLMAYTLPCKHHKPAPPHSPVVSPTSQRASVKLSKLIDMYTKEHSPNWTPKSQHEIDRQLELLMMVLDNKPVCDIDRASCVSCRDILRRLPPGFMRINRFKNLTVPELLKVNTGNEGMHLATVNKYMILLSSLLKWGAKHGHTDSNPAEGLTLGKDTRTDEERKAYSNDDLRKVLDHCSVQVKPYRRWVPLIAMYSGMRLEEICQLSTEDIRTIDGIVCFDVNTQGDKRLKSKSSKRIVPVHPDLISMGLLVYLEQKRGASPAGCNLWGLSKGRWGYGKNVGNWYGNSFNRQYITDDPLKCFHSFRHS</sequence>
<dbReference type="GO" id="GO:0003677">
    <property type="term" value="F:DNA binding"/>
    <property type="evidence" value="ECO:0007669"/>
    <property type="project" value="UniProtKB-KW"/>
</dbReference>
<dbReference type="Gene3D" id="1.10.443.10">
    <property type="entry name" value="Intergrase catalytic core"/>
    <property type="match status" value="1"/>
</dbReference>
<dbReference type="STRING" id="338966.Ppro_1333"/>
<dbReference type="InterPro" id="IPR013762">
    <property type="entry name" value="Integrase-like_cat_sf"/>
</dbReference>
<dbReference type="AlphaFoldDB" id="A1ANN3"/>
<keyword evidence="5" id="KW-1185">Reference proteome</keyword>
<accession>A1ANN3</accession>
<dbReference type="InterPro" id="IPR046668">
    <property type="entry name" value="DUF6538"/>
</dbReference>